<name>A0A1E7LC54_9ACTN</name>
<proteinExistence type="predicted"/>
<feature type="region of interest" description="Disordered" evidence="1">
    <location>
        <begin position="65"/>
        <end position="92"/>
    </location>
</feature>
<organism evidence="2 3">
    <name type="scientific">Streptomyces nanshensis</name>
    <dbReference type="NCBI Taxonomy" id="518642"/>
    <lineage>
        <taxon>Bacteria</taxon>
        <taxon>Bacillati</taxon>
        <taxon>Actinomycetota</taxon>
        <taxon>Actinomycetes</taxon>
        <taxon>Kitasatosporales</taxon>
        <taxon>Streptomycetaceae</taxon>
        <taxon>Streptomyces</taxon>
    </lineage>
</organism>
<sequence length="195" mass="21825">MTFTWQAWQELQRRHIAAQQAELDSPADFTDEQDRRDLYAQPCPVCARRGTWTRTAREVSFTGCGHSFPIPAKPQTPEPEQRRPRGPAAHLADHDTRTGAIHFADGTMLAIRQAAWTNFPERGQYGEERWQLTTTVAKDAYVPEGTAALTRVDIAGQPFATDAAVVEVADPDAERPVITIQWRPADRRNLPPATP</sequence>
<reference evidence="2 3" key="1">
    <citation type="journal article" date="2016" name="Front. Microbiol.">
        <title>Comparative Genomics Analysis of Streptomyces Species Reveals Their Adaptation to the Marine Environment and Their Diversity at the Genomic Level.</title>
        <authorList>
            <person name="Tian X."/>
            <person name="Zhang Z."/>
            <person name="Yang T."/>
            <person name="Chen M."/>
            <person name="Li J."/>
            <person name="Chen F."/>
            <person name="Yang J."/>
            <person name="Li W."/>
            <person name="Zhang B."/>
            <person name="Zhang Z."/>
            <person name="Wu J."/>
            <person name="Zhang C."/>
            <person name="Long L."/>
            <person name="Xiao J."/>
        </authorList>
    </citation>
    <scope>NUCLEOTIDE SEQUENCE [LARGE SCALE GENOMIC DNA]</scope>
    <source>
        <strain evidence="2 3">SCSIO 10429</strain>
    </source>
</reference>
<dbReference type="Proteomes" id="UP000176005">
    <property type="component" value="Unassembled WGS sequence"/>
</dbReference>
<evidence type="ECO:0000313" key="2">
    <source>
        <dbReference type="EMBL" id="OEV13748.1"/>
    </source>
</evidence>
<comment type="caution">
    <text evidence="2">The sequence shown here is derived from an EMBL/GenBank/DDBJ whole genome shotgun (WGS) entry which is preliminary data.</text>
</comment>
<dbReference type="EMBL" id="LJGW01000042">
    <property type="protein sequence ID" value="OEV13748.1"/>
    <property type="molecule type" value="Genomic_DNA"/>
</dbReference>
<protein>
    <submittedName>
        <fullName evidence="2">Uncharacterized protein</fullName>
    </submittedName>
</protein>
<dbReference type="AlphaFoldDB" id="A0A1E7LC54"/>
<keyword evidence="3" id="KW-1185">Reference proteome</keyword>
<gene>
    <name evidence="2" type="ORF">AN218_02130</name>
</gene>
<evidence type="ECO:0000256" key="1">
    <source>
        <dbReference type="SAM" id="MobiDB-lite"/>
    </source>
</evidence>
<accession>A0A1E7LC54</accession>
<evidence type="ECO:0000313" key="3">
    <source>
        <dbReference type="Proteomes" id="UP000176005"/>
    </source>
</evidence>